<dbReference type="Gene3D" id="2.40.400.10">
    <property type="entry name" value="Acetoacetate decarboxylase-like"/>
    <property type="match status" value="1"/>
</dbReference>
<dbReference type="RefSeq" id="WP_104517337.1">
    <property type="nucleotide sequence ID" value="NZ_NHRY01000043.1"/>
</dbReference>
<name>A0A2S6NMZ6_RHOGL</name>
<accession>A0A2S6NMZ6</accession>
<protein>
    <submittedName>
        <fullName evidence="2">Uncharacterized protein</fullName>
    </submittedName>
</protein>
<reference evidence="2 3" key="1">
    <citation type="journal article" date="2018" name="Arch. Microbiol.">
        <title>New insights into the metabolic potential of the phototrophic purple bacterium Rhodopila globiformis DSM 161(T) from its draft genome sequence and evidence for a vanadium-dependent nitrogenase.</title>
        <authorList>
            <person name="Imhoff J.F."/>
            <person name="Rahn T."/>
            <person name="Kunzel S."/>
            <person name="Neulinger S.C."/>
        </authorList>
    </citation>
    <scope>NUCLEOTIDE SEQUENCE [LARGE SCALE GENOMIC DNA]</scope>
    <source>
        <strain evidence="2 3">DSM 161</strain>
    </source>
</reference>
<dbReference type="OrthoDB" id="7826233at2"/>
<sequence length="254" mass="26245">MLKTRVAAWLSQSLGIGTIAGLALTAAAVPARAADHAPPPPPYELTGMNGVGISVVWDEAAIRKALPPGIEPAKGMTGGINIYSVRHGNGIAPYSAAYLYVDVEGYDSPEGIKGRWMLAGIYGPEPKTSAALKEYNGLPVRPGTSRLEPTADGKRAIGIFDGKEIVTAEIKPVPNGCAPAAAELNYLSRSTETGQVVVTKIPFAGDVCKANLVSAELTAPSGDAFAAYRIARPVGASEFRNGAFAFSAPVPAGK</sequence>
<evidence type="ECO:0000313" key="3">
    <source>
        <dbReference type="Proteomes" id="UP000239724"/>
    </source>
</evidence>
<keyword evidence="1" id="KW-0732">Signal</keyword>
<dbReference type="AlphaFoldDB" id="A0A2S6NMZ6"/>
<dbReference type="EMBL" id="NHRY01000043">
    <property type="protein sequence ID" value="PPQ38008.1"/>
    <property type="molecule type" value="Genomic_DNA"/>
</dbReference>
<dbReference type="InterPro" id="IPR023375">
    <property type="entry name" value="ADC_dom_sf"/>
</dbReference>
<evidence type="ECO:0000313" key="2">
    <source>
        <dbReference type="EMBL" id="PPQ38008.1"/>
    </source>
</evidence>
<gene>
    <name evidence="2" type="ORF">CCS01_02870</name>
</gene>
<feature type="chain" id="PRO_5018006927" evidence="1">
    <location>
        <begin position="34"/>
        <end position="254"/>
    </location>
</feature>
<dbReference type="Proteomes" id="UP000239724">
    <property type="component" value="Unassembled WGS sequence"/>
</dbReference>
<evidence type="ECO:0000256" key="1">
    <source>
        <dbReference type="SAM" id="SignalP"/>
    </source>
</evidence>
<proteinExistence type="predicted"/>
<keyword evidence="3" id="KW-1185">Reference proteome</keyword>
<organism evidence="2 3">
    <name type="scientific">Rhodopila globiformis</name>
    <name type="common">Rhodopseudomonas globiformis</name>
    <dbReference type="NCBI Taxonomy" id="1071"/>
    <lineage>
        <taxon>Bacteria</taxon>
        <taxon>Pseudomonadati</taxon>
        <taxon>Pseudomonadota</taxon>
        <taxon>Alphaproteobacteria</taxon>
        <taxon>Acetobacterales</taxon>
        <taxon>Acetobacteraceae</taxon>
        <taxon>Rhodopila</taxon>
    </lineage>
</organism>
<comment type="caution">
    <text evidence="2">The sequence shown here is derived from an EMBL/GenBank/DDBJ whole genome shotgun (WGS) entry which is preliminary data.</text>
</comment>
<feature type="signal peptide" evidence="1">
    <location>
        <begin position="1"/>
        <end position="33"/>
    </location>
</feature>
<dbReference type="SUPFAM" id="SSF160104">
    <property type="entry name" value="Acetoacetate decarboxylase-like"/>
    <property type="match status" value="1"/>
</dbReference>